<keyword evidence="1" id="KW-0732">Signal</keyword>
<dbReference type="Pfam" id="PF07648">
    <property type="entry name" value="Kazal_2"/>
    <property type="match status" value="1"/>
</dbReference>
<feature type="chain" id="PRO_5005189097" description="Kazal-like domain-containing protein" evidence="1">
    <location>
        <begin position="18"/>
        <end position="137"/>
    </location>
</feature>
<evidence type="ECO:0000259" key="2">
    <source>
        <dbReference type="PROSITE" id="PS51465"/>
    </source>
</evidence>
<name>A0A0G4FUU6_VITBC</name>
<dbReference type="Gene3D" id="3.30.60.30">
    <property type="match status" value="1"/>
</dbReference>
<dbReference type="SMART" id="SM00280">
    <property type="entry name" value="KAZAL"/>
    <property type="match status" value="1"/>
</dbReference>
<proteinExistence type="predicted"/>
<organism evidence="3 4">
    <name type="scientific">Vitrella brassicaformis (strain CCMP3155)</name>
    <dbReference type="NCBI Taxonomy" id="1169540"/>
    <lineage>
        <taxon>Eukaryota</taxon>
        <taxon>Sar</taxon>
        <taxon>Alveolata</taxon>
        <taxon>Colpodellida</taxon>
        <taxon>Vitrellaceae</taxon>
        <taxon>Vitrella</taxon>
    </lineage>
</organism>
<dbReference type="InterPro" id="IPR002350">
    <property type="entry name" value="Kazal_dom"/>
</dbReference>
<evidence type="ECO:0000313" key="4">
    <source>
        <dbReference type="Proteomes" id="UP000041254"/>
    </source>
</evidence>
<dbReference type="EMBL" id="CDMY01000507">
    <property type="protein sequence ID" value="CEM18721.1"/>
    <property type="molecule type" value="Genomic_DNA"/>
</dbReference>
<dbReference type="AlphaFoldDB" id="A0A0G4FUU6"/>
<evidence type="ECO:0000313" key="3">
    <source>
        <dbReference type="EMBL" id="CEM18721.1"/>
    </source>
</evidence>
<evidence type="ECO:0000256" key="1">
    <source>
        <dbReference type="SAM" id="SignalP"/>
    </source>
</evidence>
<dbReference type="InterPro" id="IPR036058">
    <property type="entry name" value="Kazal_dom_sf"/>
</dbReference>
<dbReference type="CDD" id="cd00104">
    <property type="entry name" value="KAZAL_FS"/>
    <property type="match status" value="1"/>
</dbReference>
<dbReference type="SUPFAM" id="SSF100895">
    <property type="entry name" value="Kazal-type serine protease inhibitors"/>
    <property type="match status" value="1"/>
</dbReference>
<dbReference type="VEuPathDB" id="CryptoDB:Vbra_22959"/>
<dbReference type="PROSITE" id="PS51465">
    <property type="entry name" value="KAZAL_2"/>
    <property type="match status" value="1"/>
</dbReference>
<feature type="domain" description="Kazal-like" evidence="2">
    <location>
        <begin position="54"/>
        <end position="120"/>
    </location>
</feature>
<gene>
    <name evidence="3" type="ORF">Vbra_22959</name>
</gene>
<protein>
    <recommendedName>
        <fullName evidence="2">Kazal-like domain-containing protein</fullName>
    </recommendedName>
</protein>
<dbReference type="InParanoid" id="A0A0G4FUU6"/>
<dbReference type="OrthoDB" id="126772at2759"/>
<accession>A0A0G4FUU6</accession>
<dbReference type="Proteomes" id="UP000041254">
    <property type="component" value="Unassembled WGS sequence"/>
</dbReference>
<feature type="signal peptide" evidence="1">
    <location>
        <begin position="1"/>
        <end position="17"/>
    </location>
</feature>
<keyword evidence="4" id="KW-1185">Reference proteome</keyword>
<sequence length="137" mass="14773">MKLLLICLLIGLLLAHASSPYEGPKSVDDDLISYDGAAPARRAQGGGLFQTTTDGATSPCEDPEFCKDVANMACPRTYEPVCGSDGQVYTNACALKKLSCRRPWLCLRVNTELDWQNCKKEMAGVAEAPKLPPNVVP</sequence>
<reference evidence="3 4" key="1">
    <citation type="submission" date="2014-11" db="EMBL/GenBank/DDBJ databases">
        <authorList>
            <person name="Zhu J."/>
            <person name="Qi W."/>
            <person name="Song R."/>
        </authorList>
    </citation>
    <scope>NUCLEOTIDE SEQUENCE [LARGE SCALE GENOMIC DNA]</scope>
</reference>